<dbReference type="AlphaFoldDB" id="V9VZ69"/>
<keyword evidence="2" id="KW-1185">Reference proteome</keyword>
<proteinExistence type="predicted"/>
<organism evidence="1 2">
    <name type="scientific">Leisingera methylohalidivorans DSM 14336</name>
    <dbReference type="NCBI Taxonomy" id="999552"/>
    <lineage>
        <taxon>Bacteria</taxon>
        <taxon>Pseudomonadati</taxon>
        <taxon>Pseudomonadota</taxon>
        <taxon>Alphaproteobacteria</taxon>
        <taxon>Rhodobacterales</taxon>
        <taxon>Roseobacteraceae</taxon>
        <taxon>Leisingera</taxon>
    </lineage>
</organism>
<reference evidence="1 2" key="1">
    <citation type="submission" date="2013-09" db="EMBL/GenBank/DDBJ databases">
        <authorList>
            <consortium name="DOE Joint Genome Institute"/>
            <person name="Klenk H.-P."/>
            <person name="Huntemann M."/>
            <person name="Han J."/>
            <person name="Chen A."/>
            <person name="Kyrpides N."/>
            <person name="Mavromatis K."/>
            <person name="Markowitz V."/>
            <person name="Palaniappan K."/>
            <person name="Ivanova N."/>
            <person name="Schaumberg A."/>
            <person name="Pati A."/>
            <person name="Liolios K."/>
            <person name="Nordberg H.P."/>
            <person name="Cantor M.N."/>
            <person name="Hua S.X."/>
            <person name="Woyke T."/>
        </authorList>
    </citation>
    <scope>NUCLEOTIDE SEQUENCE [LARGE SCALE GENOMIC DNA]</scope>
    <source>
        <strain evidence="1 2">DSM 14336</strain>
    </source>
</reference>
<dbReference type="KEGG" id="lmd:METH_10770"/>
<dbReference type="STRING" id="999552.METH_10770"/>
<evidence type="ECO:0000313" key="2">
    <source>
        <dbReference type="Proteomes" id="UP000018780"/>
    </source>
</evidence>
<gene>
    <name evidence="1" type="ORF">METH_10770</name>
</gene>
<dbReference type="EMBL" id="CP006773">
    <property type="protein sequence ID" value="AHD03074.1"/>
    <property type="molecule type" value="Genomic_DNA"/>
</dbReference>
<protein>
    <submittedName>
        <fullName evidence="1">Uncharacterized protein</fullName>
    </submittedName>
</protein>
<name>V9VZ69_9RHOB</name>
<evidence type="ECO:0000313" key="1">
    <source>
        <dbReference type="EMBL" id="AHD03074.1"/>
    </source>
</evidence>
<accession>V9VZ69</accession>
<dbReference type="Proteomes" id="UP000018780">
    <property type="component" value="Chromosome"/>
</dbReference>
<sequence>MNRPQGGRRNFPEFFCNGCLLLLRLLSMAI</sequence>
<dbReference type="HOGENOM" id="CLU_3404192_0_0_5"/>